<feature type="domain" description="Ion transport" evidence="18">
    <location>
        <begin position="195"/>
        <end position="497"/>
    </location>
</feature>
<feature type="transmembrane region" description="Helical" evidence="15">
    <location>
        <begin position="1637"/>
        <end position="1657"/>
    </location>
</feature>
<keyword evidence="12" id="KW-0325">Glycoprotein</keyword>
<keyword evidence="20" id="KW-1185">Reference proteome</keyword>
<dbReference type="EMBL" id="VXIV02000200">
    <property type="protein sequence ID" value="KAF6039894.1"/>
    <property type="molecule type" value="Genomic_DNA"/>
</dbReference>
<feature type="domain" description="Ion transport" evidence="18">
    <location>
        <begin position="1636"/>
        <end position="1926"/>
    </location>
</feature>
<evidence type="ECO:0000256" key="11">
    <source>
        <dbReference type="ARBA" id="ARBA00023157"/>
    </source>
</evidence>
<comment type="similarity">
    <text evidence="14">Belongs to the calcium channel alpha-1 subunit (TC 1.A.1.11) family.</text>
</comment>
<feature type="transmembrane region" description="Helical" evidence="15">
    <location>
        <begin position="267"/>
        <end position="289"/>
    </location>
</feature>
<name>A0A7J7KNZ2_BUGNE</name>
<dbReference type="InterPro" id="IPR005821">
    <property type="entry name" value="Ion_trans_dom"/>
</dbReference>
<keyword evidence="8 15" id="KW-1133">Transmembrane helix</keyword>
<evidence type="ECO:0000313" key="20">
    <source>
        <dbReference type="Proteomes" id="UP000593567"/>
    </source>
</evidence>
<dbReference type="GO" id="GO:0086010">
    <property type="term" value="P:membrane depolarization during action potential"/>
    <property type="evidence" value="ECO:0007669"/>
    <property type="project" value="TreeGrafter"/>
</dbReference>
<feature type="transmembrane region" description="Helical" evidence="15">
    <location>
        <begin position="469"/>
        <end position="494"/>
    </location>
</feature>
<organism evidence="19 20">
    <name type="scientific">Bugula neritina</name>
    <name type="common">Brown bryozoan</name>
    <name type="synonym">Sertularia neritina</name>
    <dbReference type="NCBI Taxonomy" id="10212"/>
    <lineage>
        <taxon>Eukaryota</taxon>
        <taxon>Metazoa</taxon>
        <taxon>Spiralia</taxon>
        <taxon>Lophotrochozoa</taxon>
        <taxon>Bryozoa</taxon>
        <taxon>Gymnolaemata</taxon>
        <taxon>Cheilostomatida</taxon>
        <taxon>Flustrina</taxon>
        <taxon>Buguloidea</taxon>
        <taxon>Bugulidae</taxon>
        <taxon>Bugula</taxon>
    </lineage>
</organism>
<evidence type="ECO:0000256" key="15">
    <source>
        <dbReference type="RuleBase" id="RU361132"/>
    </source>
</evidence>
<feature type="transmembrane region" description="Helical" evidence="15">
    <location>
        <begin position="1325"/>
        <end position="1353"/>
    </location>
</feature>
<proteinExistence type="inferred from homology"/>
<comment type="caution">
    <text evidence="19">The sequence shown here is derived from an EMBL/GenBank/DDBJ whole genome shotgun (WGS) entry which is preliminary data.</text>
</comment>
<evidence type="ECO:0000256" key="4">
    <source>
        <dbReference type="ARBA" id="ARBA00022692"/>
    </source>
</evidence>
<keyword evidence="16" id="KW-0175">Coiled coil</keyword>
<feature type="compositionally biased region" description="Polar residues" evidence="17">
    <location>
        <begin position="1179"/>
        <end position="1192"/>
    </location>
</feature>
<dbReference type="PRINTS" id="PR00170">
    <property type="entry name" value="NACHANNEL"/>
</dbReference>
<keyword evidence="15" id="KW-0915">Sodium</keyword>
<dbReference type="Gene3D" id="1.10.238.10">
    <property type="entry name" value="EF-hand"/>
    <property type="match status" value="1"/>
</dbReference>
<feature type="compositionally biased region" description="Polar residues" evidence="17">
    <location>
        <begin position="629"/>
        <end position="643"/>
    </location>
</feature>
<evidence type="ECO:0000256" key="2">
    <source>
        <dbReference type="ARBA" id="ARBA00022448"/>
    </source>
</evidence>
<feature type="transmembrane region" description="Helical" evidence="15">
    <location>
        <begin position="197"/>
        <end position="216"/>
    </location>
</feature>
<dbReference type="PANTHER" id="PTHR10037">
    <property type="entry name" value="VOLTAGE-GATED CATION CHANNEL CALCIUM AND SODIUM"/>
    <property type="match status" value="1"/>
</dbReference>
<dbReference type="FunFam" id="1.10.287.70:FF:000093">
    <property type="entry name" value="Calcium channel subunit Cch1"/>
    <property type="match status" value="1"/>
</dbReference>
<feature type="transmembrane region" description="Helical" evidence="15">
    <location>
        <begin position="858"/>
        <end position="886"/>
    </location>
</feature>
<keyword evidence="11" id="KW-1015">Disulfide bond</keyword>
<evidence type="ECO:0000256" key="12">
    <source>
        <dbReference type="ARBA" id="ARBA00023180"/>
    </source>
</evidence>
<keyword evidence="6" id="KW-0106">Calcium</keyword>
<evidence type="ECO:0000313" key="19">
    <source>
        <dbReference type="EMBL" id="KAF6039894.1"/>
    </source>
</evidence>
<keyword evidence="13 15" id="KW-0407">Ion channel</keyword>
<keyword evidence="10 15" id="KW-0472">Membrane</keyword>
<keyword evidence="15" id="KW-0894">Sodium channel</keyword>
<dbReference type="GO" id="GO:0001518">
    <property type="term" value="C:voltage-gated sodium channel complex"/>
    <property type="evidence" value="ECO:0007669"/>
    <property type="project" value="UniProtKB-UniRule"/>
</dbReference>
<evidence type="ECO:0000256" key="8">
    <source>
        <dbReference type="ARBA" id="ARBA00022989"/>
    </source>
</evidence>
<evidence type="ECO:0000256" key="5">
    <source>
        <dbReference type="ARBA" id="ARBA00022737"/>
    </source>
</evidence>
<keyword evidence="3" id="KW-1003">Cell membrane</keyword>
<protein>
    <recommendedName>
        <fullName evidence="15">Sodium channel protein</fullName>
    </recommendedName>
</protein>
<reference evidence="19" key="1">
    <citation type="submission" date="2020-06" db="EMBL/GenBank/DDBJ databases">
        <title>Draft genome of Bugula neritina, a colonial animal packing powerful symbionts and potential medicines.</title>
        <authorList>
            <person name="Rayko M."/>
        </authorList>
    </citation>
    <scope>NUCLEOTIDE SEQUENCE [LARGE SCALE GENOMIC DNA]</scope>
    <source>
        <strain evidence="19">Kwan_BN1</strain>
    </source>
</reference>
<evidence type="ECO:0000256" key="10">
    <source>
        <dbReference type="ARBA" id="ARBA00023136"/>
    </source>
</evidence>
<evidence type="ECO:0000256" key="17">
    <source>
        <dbReference type="SAM" id="MobiDB-lite"/>
    </source>
</evidence>
<dbReference type="InterPro" id="IPR027359">
    <property type="entry name" value="Volt_channel_dom_sf"/>
</dbReference>
<feature type="transmembrane region" description="Helical" evidence="15">
    <location>
        <begin position="954"/>
        <end position="980"/>
    </location>
</feature>
<keyword evidence="2 15" id="KW-0813">Transport</keyword>
<gene>
    <name evidence="19" type="ORF">EB796_001746</name>
</gene>
<feature type="domain" description="Ion transport" evidence="18">
    <location>
        <begin position="1256"/>
        <end position="1584"/>
    </location>
</feature>
<feature type="transmembrane region" description="Helical" evidence="15">
    <location>
        <begin position="1374"/>
        <end position="1403"/>
    </location>
</feature>
<evidence type="ECO:0000256" key="16">
    <source>
        <dbReference type="SAM" id="Coils"/>
    </source>
</evidence>
<dbReference type="InterPro" id="IPR043203">
    <property type="entry name" value="VGCC_Ca_Na"/>
</dbReference>
<feature type="region of interest" description="Disordered" evidence="17">
    <location>
        <begin position="625"/>
        <end position="645"/>
    </location>
</feature>
<evidence type="ECO:0000256" key="1">
    <source>
        <dbReference type="ARBA" id="ARBA00004651"/>
    </source>
</evidence>
<keyword evidence="15" id="KW-0739">Sodium transport</keyword>
<dbReference type="GO" id="GO:0019228">
    <property type="term" value="P:neuronal action potential"/>
    <property type="evidence" value="ECO:0007669"/>
    <property type="project" value="TreeGrafter"/>
</dbReference>
<dbReference type="Pfam" id="PF00520">
    <property type="entry name" value="Ion_trans"/>
    <property type="match status" value="4"/>
</dbReference>
<dbReference type="CDD" id="cd13433">
    <property type="entry name" value="Na_channel_gate"/>
    <property type="match status" value="1"/>
</dbReference>
<evidence type="ECO:0000256" key="3">
    <source>
        <dbReference type="ARBA" id="ARBA00022475"/>
    </source>
</evidence>
<feature type="transmembrane region" description="Helical" evidence="15">
    <location>
        <begin position="324"/>
        <end position="343"/>
    </location>
</feature>
<comment type="function">
    <text evidence="15">Mediates the voltage-dependent sodium ion permeability of excitable membranes. Assuming opened or closed conformations in response to the voltage difference across the membrane, the protein forms a sodium-selective channel through which Na(+) ions may pass in accordance with their electrochemical gradient.</text>
</comment>
<feature type="transmembrane region" description="Helical" evidence="15">
    <location>
        <begin position="1262"/>
        <end position="1281"/>
    </location>
</feature>
<dbReference type="Gene3D" id="1.10.287.70">
    <property type="match status" value="4"/>
</dbReference>
<feature type="transmembrane region" description="Helical" evidence="15">
    <location>
        <begin position="1894"/>
        <end position="1916"/>
    </location>
</feature>
<evidence type="ECO:0000256" key="14">
    <source>
        <dbReference type="ARBA" id="ARBA00061395"/>
    </source>
</evidence>
<evidence type="ECO:0000256" key="7">
    <source>
        <dbReference type="ARBA" id="ARBA00022882"/>
    </source>
</evidence>
<keyword evidence="9 15" id="KW-0406">Ion transport</keyword>
<dbReference type="GO" id="GO:0005248">
    <property type="term" value="F:voltage-gated sodium channel activity"/>
    <property type="evidence" value="ECO:0007669"/>
    <property type="project" value="InterPro"/>
</dbReference>
<feature type="region of interest" description="Disordered" evidence="17">
    <location>
        <begin position="541"/>
        <end position="608"/>
    </location>
</feature>
<comment type="caution">
    <text evidence="15">Lacks conserved residue(s) required for the propagation of feature annotation.</text>
</comment>
<dbReference type="Gene3D" id="1.20.120.350">
    <property type="entry name" value="Voltage-gated potassium channels. Chain C"/>
    <property type="match status" value="4"/>
</dbReference>
<dbReference type="InterPro" id="IPR001696">
    <property type="entry name" value="Na_channel_asu"/>
</dbReference>
<feature type="transmembrane region" description="Helical" evidence="15">
    <location>
        <begin position="1551"/>
        <end position="1575"/>
    </location>
</feature>
<sequence>MIHNVVLVTEEDSMSVQGAGGLAVGPAGGQAGLGVPVDVASIHSHISQEKTEEELRAEEEALRLKEPFRVFNQDSYRRLVEREAARKLKEENAKEEEGRLVDGQIVFDEEVEVKQDRDPKLADGMSLPEKMGRFPKELLGVPLEEIDPYIKEKSFVAIAKKFSKLTIFRFTATKALFIFSPWNPVRKMCIQIISNQWFDFIILLSIVVNCIMMIITTTDEKVILAFDILEYIFQALYTLELIFKVVSRGFVLNKYSYLRDGWNWLDFGVVILAYVTILLEVTGSGSVSLNGIKGFRVLRSLKSISVVPGLRTIVNALLNSMKMLAEVLILTLFCLAVFALLALQLYMGALRHKCVVDLPTTYNFCNATVNGTGDCFADDENFKLWYYEQEEFYQTDEEGAFTLCGTIAGSQGCEPGYSCVDAGPNPNWGFTHFDNFPWAMLNAFQLITLDFWEDTYNGIIATNGPWNMLFFLVVVLLGSFYLVNLMLAVVAMAYEQEADVEAKERQLAAEEEEEERAKAKRKENTAMLFDPKKLKMQLLQKQREDDAAKALGNGDSIPTDNSHPSSNGMSNGGPGVIVPVKTENLKNPRPVTASGQFIKTGAPGTPERANRKDFIEVTELNEIERGHTPSPTKTQGSEVTASGVNAELRSPSTTKVDHVMSMEEEEEDEDAFHDDLPELKPKQQRYLIQKYATLWFNKIRPDKERLIDRNCLCCAKSGFSIYHGWVKFQNQYTIYGSDLADCGICADRCDNKDITVYSNGKGMTDNHVNALEISNVVFTVVFLVEAVIKLTALSKDYFSVGWNNFDFFIVILSLPDLAIYIGQFGDVAGVSDIAGVVKVFRLMRIVKLAQSWNTMKTLLGIIFQTMGALVNLVIILALIIFIFAVLGNQLLGVSYGKYEDIIANPELADYGGELPRWHFFTFFHSLLMVFRILCGEWIEPLWDCMRVIHPLGCVSFFFGTLILGNFMIFNLFLALLLNAFTADNLEQNKSTEESRMVASIKWLFTLCRKDHKSGRAVTPTSENMTASLVSLNSGPRTRLDSILNRERKPSIEINGSRCSLKAVIDSTQPTTPNANGGIGLKPADGKDGIELKPVANGHSKTSRSGSILSILSNGTNISNGVLKNKSVNMSPENLKQIENAFTTNRDEYADLEAAMDSASAPKLTPMIVAEDTTSDKKTTLFSPDETQITDDNPSTEHPLEEENTEEKDAEALVAEDGTVNLPDCCCLVCHSKPHLDNCCSPLWTRHRELWAKVVSHPVFDGFIMFLIAASSITLCFEGVYLHENQALLETLNFLNIVFAILFFIEMILKWLALGFKKYFTSFWTLLDFIIVNVAIIDILAGFGGFNALGPFKILRVLRALRPLRAVSRWQNMKIVVNALIFALPAIANVFVVIMVFWLIFAIMGVQNFRGVFYSCSYNDSKVAASKTSADFAWACDIDQLNALPGPVENFLDYHNFDNFGDPSYNGTNAWPTDLSVCTDNPVLVNLSWAGLCERLGGEWSRPLVHYDDVFRAYLALVQVATFEGWMEVMDASIDAPLIIGGQGFRESRLYWYLYFVSFIIVGAFFTLNLIIGVIIDNFNVLKKKYDGSYLAAFLTTNQRHYYNTLKKLGNKKPQKTIRRPKNKFQAFFYDVAVNTRFEIAITFIIFLNMIIMTLAYLPAPETKKGNLIDGVYVLTDENKAKLKTHEQMTEVTEYINLGFTIIFIIEAIIKIIGLRFHYFRRAWNVFDFIVVALSIVDFLLLAGFILVRMFEGDLFISPTLLRVVRVFRIGRVLRLVKAAKGIRKLLFSLIISLPALFNIAILLFIFMFIFAVMGTTLFSRVRHVASLTDTVNFDTFPNSMVLLFRLSTSAGWNDVLEPLQDSASGCNKTHYVDTLGVPQAQGQGNCGNEFLACIFLIFYLLLSFMIIINMYIAVILENFAQAHEQEEIGIREDDLDMFYVIWEKYDPLATQYIKLESLSDFLAELEDPLGVPKPNGMAVVAFNLPIVEGDRIHCLDVLMALVRRVLHTTEEDSTNMSKEHKEANEKLKSQIADKYRAAFPQRQRITVLSTTMQRKKEDVAAKTLQRAWRKHRMKQNILRIKELALDASQRDSLSRRLSDTFGSVKSRIGSALSKFSRRNSARSIQSIDSQTLNVPPELQGNRLSPNMNRRSPRS</sequence>
<comment type="similarity">
    <text evidence="15">Belongs to the sodium channel (TC 1.A.1.10) family.</text>
</comment>
<evidence type="ECO:0000259" key="18">
    <source>
        <dbReference type="Pfam" id="PF00520"/>
    </source>
</evidence>
<dbReference type="InterPro" id="IPR044564">
    <property type="entry name" value="Na_chnl_inactivation_gate"/>
</dbReference>
<dbReference type="Gene3D" id="1.20.5.1190">
    <property type="entry name" value="iswi atpase"/>
    <property type="match status" value="1"/>
</dbReference>
<feature type="transmembrane region" description="Helical" evidence="15">
    <location>
        <begin position="1293"/>
        <end position="1313"/>
    </location>
</feature>
<feature type="transmembrane region" description="Helical" evidence="15">
    <location>
        <begin position="1725"/>
        <end position="1749"/>
    </location>
</feature>
<feature type="region of interest" description="Disordered" evidence="17">
    <location>
        <begin position="1173"/>
        <end position="1207"/>
    </location>
</feature>
<feature type="region of interest" description="Disordered" evidence="17">
    <location>
        <begin position="2133"/>
        <end position="2154"/>
    </location>
</feature>
<evidence type="ECO:0000256" key="6">
    <source>
        <dbReference type="ARBA" id="ARBA00022837"/>
    </source>
</evidence>
<dbReference type="PANTHER" id="PTHR10037:SF62">
    <property type="entry name" value="SODIUM CHANNEL PROTEIN 60E"/>
    <property type="match status" value="1"/>
</dbReference>
<dbReference type="OrthoDB" id="2984333at2759"/>
<feature type="transmembrane region" description="Helical" evidence="15">
    <location>
        <begin position="228"/>
        <end position="247"/>
    </location>
</feature>
<feature type="coiled-coil region" evidence="16">
    <location>
        <begin position="493"/>
        <end position="527"/>
    </location>
</feature>
<comment type="subcellular location">
    <subcellularLocation>
        <location evidence="1 15">Cell membrane</location>
        <topology evidence="1 15">Multi-pass membrane protein</topology>
    </subcellularLocation>
</comment>
<dbReference type="Proteomes" id="UP000593567">
    <property type="component" value="Unassembled WGS sequence"/>
</dbReference>
<feature type="domain" description="Ion transport" evidence="18">
    <location>
        <begin position="766"/>
        <end position="984"/>
    </location>
</feature>
<feature type="transmembrane region" description="Helical" evidence="15">
    <location>
        <begin position="1785"/>
        <end position="1813"/>
    </location>
</feature>
<accession>A0A7J7KNZ2</accession>
<keyword evidence="5" id="KW-0677">Repeat</keyword>
<feature type="compositionally biased region" description="Polar residues" evidence="17">
    <location>
        <begin position="2141"/>
        <end position="2154"/>
    </location>
</feature>
<dbReference type="SUPFAM" id="SSF81324">
    <property type="entry name" value="Voltage-gated potassium channels"/>
    <property type="match status" value="4"/>
</dbReference>
<dbReference type="FunFam" id="1.20.120.350:FF:000009">
    <property type="entry name" value="Voltage-dependent T-type calcium channel subunit alpha"/>
    <property type="match status" value="2"/>
</dbReference>
<feature type="transmembrane region" description="Helical" evidence="15">
    <location>
        <begin position="1694"/>
        <end position="1713"/>
    </location>
</feature>
<keyword evidence="4 15" id="KW-0812">Transmembrane</keyword>
<evidence type="ECO:0000256" key="9">
    <source>
        <dbReference type="ARBA" id="ARBA00023065"/>
    </source>
</evidence>
<evidence type="ECO:0000256" key="13">
    <source>
        <dbReference type="ARBA" id="ARBA00023303"/>
    </source>
</evidence>
<keyword evidence="7 15" id="KW-0851">Voltage-gated channel</keyword>